<evidence type="ECO:0000313" key="1">
    <source>
        <dbReference type="EMBL" id="KMO32505.1"/>
    </source>
</evidence>
<protein>
    <submittedName>
        <fullName evidence="1">Uncharacterized protein</fullName>
    </submittedName>
</protein>
<sequence>MPRKHANKVCFLCERPLLKVEKYGCGSAFGDTPCWWVPTIKEHGLDEAVRISTARAKARESASTPSA</sequence>
<organism evidence="1 2">
    <name type="scientific">Methylobacterium variabile</name>
    <dbReference type="NCBI Taxonomy" id="298794"/>
    <lineage>
        <taxon>Bacteria</taxon>
        <taxon>Pseudomonadati</taxon>
        <taxon>Pseudomonadota</taxon>
        <taxon>Alphaproteobacteria</taxon>
        <taxon>Hyphomicrobiales</taxon>
        <taxon>Methylobacteriaceae</taxon>
        <taxon>Methylobacterium</taxon>
    </lineage>
</organism>
<name>A0A0J6SBE3_9HYPH</name>
<comment type="caution">
    <text evidence="1">The sequence shown here is derived from an EMBL/GenBank/DDBJ whole genome shotgun (WGS) entry which is preliminary data.</text>
</comment>
<keyword evidence="2" id="KW-1185">Reference proteome</keyword>
<dbReference type="RefSeq" id="WP_048446636.1">
    <property type="nucleotide sequence ID" value="NZ_LABY01000173.1"/>
</dbReference>
<proteinExistence type="predicted"/>
<evidence type="ECO:0000313" key="2">
    <source>
        <dbReference type="Proteomes" id="UP000035955"/>
    </source>
</evidence>
<dbReference type="Proteomes" id="UP000035955">
    <property type="component" value="Unassembled WGS sequence"/>
</dbReference>
<gene>
    <name evidence="1" type="ORF">VQ02_23445</name>
</gene>
<dbReference type="AlphaFoldDB" id="A0A0J6SBE3"/>
<dbReference type="PATRIC" id="fig|298794.3.peg.2204"/>
<dbReference type="EMBL" id="LABY01000173">
    <property type="protein sequence ID" value="KMO32505.1"/>
    <property type="molecule type" value="Genomic_DNA"/>
</dbReference>
<reference evidence="1 2" key="1">
    <citation type="submission" date="2015-03" db="EMBL/GenBank/DDBJ databases">
        <title>Genome sequencing of Methylobacterium variabile DSM 16961.</title>
        <authorList>
            <person name="Chaudhry V."/>
            <person name="Patil P.B."/>
        </authorList>
    </citation>
    <scope>NUCLEOTIDE SEQUENCE [LARGE SCALE GENOMIC DNA]</scope>
    <source>
        <strain evidence="1 2">DSM 16961</strain>
    </source>
</reference>
<accession>A0A0J6SBE3</accession>